<feature type="compositionally biased region" description="Basic and acidic residues" evidence="1">
    <location>
        <begin position="146"/>
        <end position="167"/>
    </location>
</feature>
<dbReference type="OrthoDB" id="7428389at2"/>
<dbReference type="RefSeq" id="WP_160603655.1">
    <property type="nucleotide sequence ID" value="NZ_WTYX01000001.1"/>
</dbReference>
<evidence type="ECO:0000313" key="2">
    <source>
        <dbReference type="EMBL" id="MXO90178.1"/>
    </source>
</evidence>
<proteinExistence type="predicted"/>
<dbReference type="Proteomes" id="UP000442714">
    <property type="component" value="Unassembled WGS sequence"/>
</dbReference>
<keyword evidence="3" id="KW-1185">Reference proteome</keyword>
<dbReference type="AlphaFoldDB" id="A0A844ZQZ9"/>
<feature type="region of interest" description="Disordered" evidence="1">
    <location>
        <begin position="144"/>
        <end position="167"/>
    </location>
</feature>
<organism evidence="2 3">
    <name type="scientific">Pontixanthobacter aquaemixtae</name>
    <dbReference type="NCBI Taxonomy" id="1958940"/>
    <lineage>
        <taxon>Bacteria</taxon>
        <taxon>Pseudomonadati</taxon>
        <taxon>Pseudomonadota</taxon>
        <taxon>Alphaproteobacteria</taxon>
        <taxon>Sphingomonadales</taxon>
        <taxon>Erythrobacteraceae</taxon>
        <taxon>Pontixanthobacter</taxon>
    </lineage>
</organism>
<evidence type="ECO:0000313" key="3">
    <source>
        <dbReference type="Proteomes" id="UP000442714"/>
    </source>
</evidence>
<evidence type="ECO:0008006" key="4">
    <source>
        <dbReference type="Google" id="ProtNLM"/>
    </source>
</evidence>
<sequence>MTKATSGDEKRQALKAKIEAAEQRNADRSIGDIARDASKKATDFVKEHPFATLAGVAVLGLAIGAMTKPGRRAGKAAGENASKFASYAAELGMAYATGLIDAASDLTQLGKDKIEDLGDAINDNAGELKRKASFRGGNAAAAAKSLTREAGKKAGRTVRDLRLRSRP</sequence>
<accession>A0A844ZQZ9</accession>
<evidence type="ECO:0000256" key="1">
    <source>
        <dbReference type="SAM" id="MobiDB-lite"/>
    </source>
</evidence>
<gene>
    <name evidence="2" type="ORF">GRI41_05050</name>
</gene>
<reference evidence="2 3" key="1">
    <citation type="submission" date="2019-12" db="EMBL/GenBank/DDBJ databases">
        <title>Genomic-based taxomic classification of the family Erythrobacteraceae.</title>
        <authorList>
            <person name="Xu L."/>
        </authorList>
    </citation>
    <scope>NUCLEOTIDE SEQUENCE [LARGE SCALE GENOMIC DNA]</scope>
    <source>
        <strain evidence="2 3">KCTC 52763</strain>
    </source>
</reference>
<comment type="caution">
    <text evidence="2">The sequence shown here is derived from an EMBL/GenBank/DDBJ whole genome shotgun (WGS) entry which is preliminary data.</text>
</comment>
<name>A0A844ZQZ9_9SPHN</name>
<protein>
    <recommendedName>
        <fullName evidence="4">DUF883 domain-containing protein</fullName>
    </recommendedName>
</protein>
<dbReference type="EMBL" id="WTYX01000001">
    <property type="protein sequence ID" value="MXO90178.1"/>
    <property type="molecule type" value="Genomic_DNA"/>
</dbReference>